<dbReference type="EMBL" id="FQZG01000031">
    <property type="protein sequence ID" value="SHJ18608.1"/>
    <property type="molecule type" value="Genomic_DNA"/>
</dbReference>
<dbReference type="InterPro" id="IPR007781">
    <property type="entry name" value="NAGLU"/>
</dbReference>
<keyword evidence="1" id="KW-0378">Hydrolase</keyword>
<protein>
    <submittedName>
        <fullName evidence="5">Alpha-N-acetylglucosaminidase (NAGLU) N-terminal domain-containing protein</fullName>
    </submittedName>
</protein>
<dbReference type="PANTHER" id="PTHR12872:SF1">
    <property type="entry name" value="ALPHA-N-ACETYLGLUCOSAMINIDASE"/>
    <property type="match status" value="1"/>
</dbReference>
<evidence type="ECO:0000313" key="5">
    <source>
        <dbReference type="EMBL" id="SHJ18608.1"/>
    </source>
</evidence>
<dbReference type="STRING" id="1123357.SAMN02745244_01910"/>
<name>A0A1M6H8P4_9ACTN</name>
<sequence>MHPNPRRLLVGFTVLALTATFLNLMPTAKADTGIAPVADWQTPVTAPFDVAAAEAAAEAAVDRIMTTAAGRFDVAIRPATDGIDRFEVASRNEHVLITATTAATAAKGLNAYLGSVGQSLSYTVRNVDPTADFPLPQQLISDEAEVTHRFYGNDTEDGYTNPYRDFADWEQLIDELAALGFNEVFMPVGTEAVYFDVLQQFGYSKAELTAWTPTPSHQPWWLLQNMSGFPAGISEATIEARAALGRQIADRMRELNMNPVLPGYFGTVPVGFGTRHPGNNVVAQGGWVGFTRSDWLDPNSPIFPSVAEAFYEASAARLGASDRYKMDVLHEGGVRGNVNVPNATRAIEAALQNANPGAVWVLLGWQENPPADVAAAADPATTFIVDGLSDRTSADRNREVDWSSVPYAFGTIWNYGGDTTMGSEMTTWNERFFQWRDKDGSKVDGIAAMPEGGNNNGAALDFFAGLAWEDGPVDLDQWWADWTVRRYGVRNDAVIEAWQTIGATAYTLPDNPGFAEAHDSVYAADPSLTANTSSAWSPTSPAYDMAEFATAVEPLLSAADELGSNAAYQYDVMDVSRQALSNTGRVLLPKLRAAFDSGDAVRFEGYMTQFLANLDLLDELAGTQSGSLLGPLLDDASALGATPQEKAALERSERTLLTVWGHRDGYNNGLGNYAGREIQGLVGSFYKPRWEKFLSARLAQLEGAPSQSFNWYDDAQPWLASEGRVGIASTPSGLSSTVAAKVPARVAQAYEVVRPPSPGAGEHFLSDLPFLDEFVGLFPTRRDTEVGDGSSATPEPIRIDGVTYAKGLGMQTPGSVSFALDDRCSTFTATVGIDDTMSAAGKLPSVIFRVWGDGVVLYESPILYQLTPVDVAVDVSGVKDLMLEVDPAESDPRNPGASANWWDRADWADAKVVCPEVGPTPTPTPTPTPAETPTPTATPTPTPTATPTPTPTATHTPTPTPTPTTGGWQPSAPYTLPGVHQVGGRLWTTTCQPYSQTTRCRTDIWATTIVKDRSGSYVVRQGWAFNNLTYLPLMKRTQWATNPLGRPGAWKAEDGRRWYTECDTAATGRNGCRSYAEADVVSLGSDGRFRTQRTFVFNNLVMFS</sequence>
<dbReference type="Gene3D" id="3.20.20.80">
    <property type="entry name" value="Glycosidases"/>
    <property type="match status" value="1"/>
</dbReference>
<accession>A0A1M6H8P4</accession>
<dbReference type="SUPFAM" id="SSF49785">
    <property type="entry name" value="Galactose-binding domain-like"/>
    <property type="match status" value="1"/>
</dbReference>
<reference evidence="5 6" key="1">
    <citation type="submission" date="2016-11" db="EMBL/GenBank/DDBJ databases">
        <authorList>
            <person name="Jaros S."/>
            <person name="Januszkiewicz K."/>
            <person name="Wedrychowicz H."/>
        </authorList>
    </citation>
    <scope>NUCLEOTIDE SEQUENCE [LARGE SCALE GENOMIC DNA]</scope>
    <source>
        <strain evidence="5 6">DSM 12906</strain>
    </source>
</reference>
<keyword evidence="6" id="KW-1185">Reference proteome</keyword>
<dbReference type="InterPro" id="IPR029018">
    <property type="entry name" value="Hex-like_dom2"/>
</dbReference>
<dbReference type="OrthoDB" id="3712938at2"/>
<evidence type="ECO:0000259" key="4">
    <source>
        <dbReference type="SMART" id="SM00776"/>
    </source>
</evidence>
<dbReference type="AlphaFoldDB" id="A0A1M6H8P4"/>
<dbReference type="InterPro" id="IPR024732">
    <property type="entry name" value="NAGLU_C"/>
</dbReference>
<gene>
    <name evidence="5" type="ORF">SAMN02745244_01910</name>
</gene>
<feature type="signal peptide" evidence="3">
    <location>
        <begin position="1"/>
        <end position="30"/>
    </location>
</feature>
<evidence type="ECO:0000313" key="6">
    <source>
        <dbReference type="Proteomes" id="UP000184512"/>
    </source>
</evidence>
<dbReference type="GO" id="GO:0005975">
    <property type="term" value="P:carbohydrate metabolic process"/>
    <property type="evidence" value="ECO:0007669"/>
    <property type="project" value="UniProtKB-ARBA"/>
</dbReference>
<dbReference type="Pfam" id="PF05089">
    <property type="entry name" value="NAGLU"/>
    <property type="match status" value="1"/>
</dbReference>
<dbReference type="Pfam" id="PF12972">
    <property type="entry name" value="NAGLU_C"/>
    <property type="match status" value="1"/>
</dbReference>
<dbReference type="InterPro" id="IPR013222">
    <property type="entry name" value="Glyco_hyd_98_carb-bd"/>
</dbReference>
<evidence type="ECO:0000256" key="2">
    <source>
        <dbReference type="SAM" id="MobiDB-lite"/>
    </source>
</evidence>
<dbReference type="Pfam" id="PF12971">
    <property type="entry name" value="NAGLU_N"/>
    <property type="match status" value="1"/>
</dbReference>
<proteinExistence type="predicted"/>
<dbReference type="InterPro" id="IPR038637">
    <property type="entry name" value="NPCBM_sf"/>
</dbReference>
<feature type="domain" description="Glycosyl hydrolase family 98 putative carbohydrate-binding module" evidence="4">
    <location>
        <begin position="759"/>
        <end position="914"/>
    </location>
</feature>
<dbReference type="InterPro" id="IPR024733">
    <property type="entry name" value="NAGLU_tim-barrel"/>
</dbReference>
<evidence type="ECO:0000256" key="3">
    <source>
        <dbReference type="SAM" id="SignalP"/>
    </source>
</evidence>
<dbReference type="InterPro" id="IPR024240">
    <property type="entry name" value="NAGLU_N"/>
</dbReference>
<feature type="chain" id="PRO_5012906618" evidence="3">
    <location>
        <begin position="31"/>
        <end position="1104"/>
    </location>
</feature>
<dbReference type="SMART" id="SM00776">
    <property type="entry name" value="NPCBM"/>
    <property type="match status" value="1"/>
</dbReference>
<dbReference type="GO" id="GO:0016787">
    <property type="term" value="F:hydrolase activity"/>
    <property type="evidence" value="ECO:0007669"/>
    <property type="project" value="UniProtKB-KW"/>
</dbReference>
<dbReference type="Pfam" id="PF08305">
    <property type="entry name" value="NPCBM"/>
    <property type="match status" value="1"/>
</dbReference>
<feature type="compositionally biased region" description="Pro residues" evidence="2">
    <location>
        <begin position="918"/>
        <end position="950"/>
    </location>
</feature>
<dbReference type="Gene3D" id="3.30.379.10">
    <property type="entry name" value="Chitobiase/beta-hexosaminidase domain 2-like"/>
    <property type="match status" value="1"/>
</dbReference>
<evidence type="ECO:0000256" key="1">
    <source>
        <dbReference type="ARBA" id="ARBA00022801"/>
    </source>
</evidence>
<dbReference type="Gene3D" id="1.20.120.670">
    <property type="entry name" value="N-acetyl-b-d-glucoasminidase"/>
    <property type="match status" value="1"/>
</dbReference>
<organism evidence="5 6">
    <name type="scientific">Tessaracoccus bendigoensis DSM 12906</name>
    <dbReference type="NCBI Taxonomy" id="1123357"/>
    <lineage>
        <taxon>Bacteria</taxon>
        <taxon>Bacillati</taxon>
        <taxon>Actinomycetota</taxon>
        <taxon>Actinomycetes</taxon>
        <taxon>Propionibacteriales</taxon>
        <taxon>Propionibacteriaceae</taxon>
        <taxon>Tessaracoccus</taxon>
    </lineage>
</organism>
<dbReference type="InterPro" id="IPR008979">
    <property type="entry name" value="Galactose-bd-like_sf"/>
</dbReference>
<feature type="region of interest" description="Disordered" evidence="2">
    <location>
        <begin position="915"/>
        <end position="971"/>
    </location>
</feature>
<keyword evidence="3" id="KW-0732">Signal</keyword>
<dbReference type="Gene3D" id="2.60.120.1060">
    <property type="entry name" value="NPCBM/NEW2 domain"/>
    <property type="match status" value="1"/>
</dbReference>
<dbReference type="PANTHER" id="PTHR12872">
    <property type="entry name" value="ALPHA-N-ACETYLGLUCOSAMINIDASE"/>
    <property type="match status" value="1"/>
</dbReference>
<dbReference type="Proteomes" id="UP000184512">
    <property type="component" value="Unassembled WGS sequence"/>
</dbReference>
<dbReference type="RefSeq" id="WP_073187544.1">
    <property type="nucleotide sequence ID" value="NZ_FQZG01000031.1"/>
</dbReference>